<dbReference type="SUPFAM" id="SSF46785">
    <property type="entry name" value="Winged helix' DNA-binding domain"/>
    <property type="match status" value="1"/>
</dbReference>
<dbReference type="RefSeq" id="WP_202061719.1">
    <property type="nucleotide sequence ID" value="NZ_JAEQMY010000024.1"/>
</dbReference>
<feature type="region of interest" description="Disordered" evidence="1">
    <location>
        <begin position="171"/>
        <end position="190"/>
    </location>
</feature>
<accession>A0A937D139</accession>
<protein>
    <submittedName>
        <fullName evidence="3">PadR family transcriptional regulator</fullName>
    </submittedName>
</protein>
<name>A0A937D139_9HYPH</name>
<dbReference type="Gene3D" id="1.10.10.10">
    <property type="entry name" value="Winged helix-like DNA-binding domain superfamily/Winged helix DNA-binding domain"/>
    <property type="match status" value="1"/>
</dbReference>
<sequence length="190" mass="20847">MDNKTLCLAVLSMGDASGYEIKKRVEEVFSRFMDVAPSGIYAALKLLDQEGLVSAKVVPQEGRPNKTVYTLLELGREALTASLKASEGRHKIRSELVTLLMFADLLPPEKLRDVLAHRISELEQIKAETEAATGAYPPGHRFLVRMGMVMAGAELAFLRENVPGFLSELSRTQAKQHKQPTGDLVGSDLP</sequence>
<keyword evidence="4" id="KW-1185">Reference proteome</keyword>
<dbReference type="PANTHER" id="PTHR33169">
    <property type="entry name" value="PADR-FAMILY TRANSCRIPTIONAL REGULATOR"/>
    <property type="match status" value="1"/>
</dbReference>
<comment type="caution">
    <text evidence="3">The sequence shown here is derived from an EMBL/GenBank/DDBJ whole genome shotgun (WGS) entry which is preliminary data.</text>
</comment>
<dbReference type="PANTHER" id="PTHR33169:SF14">
    <property type="entry name" value="TRANSCRIPTIONAL REGULATOR RV3488"/>
    <property type="match status" value="1"/>
</dbReference>
<dbReference type="InterPro" id="IPR036388">
    <property type="entry name" value="WH-like_DNA-bd_sf"/>
</dbReference>
<evidence type="ECO:0000313" key="4">
    <source>
        <dbReference type="Proteomes" id="UP000605848"/>
    </source>
</evidence>
<evidence type="ECO:0000256" key="1">
    <source>
        <dbReference type="SAM" id="MobiDB-lite"/>
    </source>
</evidence>
<dbReference type="EMBL" id="JAEQMY010000024">
    <property type="protein sequence ID" value="MBL0405617.1"/>
    <property type="molecule type" value="Genomic_DNA"/>
</dbReference>
<dbReference type="Pfam" id="PF03551">
    <property type="entry name" value="PadR"/>
    <property type="match status" value="1"/>
</dbReference>
<dbReference type="InterPro" id="IPR036390">
    <property type="entry name" value="WH_DNA-bd_sf"/>
</dbReference>
<evidence type="ECO:0000313" key="3">
    <source>
        <dbReference type="EMBL" id="MBL0405617.1"/>
    </source>
</evidence>
<evidence type="ECO:0000259" key="2">
    <source>
        <dbReference type="Pfam" id="PF03551"/>
    </source>
</evidence>
<dbReference type="AlphaFoldDB" id="A0A937D139"/>
<organism evidence="3 4">
    <name type="scientific">Microvirga aerilata</name>
    <dbReference type="NCBI Taxonomy" id="670292"/>
    <lineage>
        <taxon>Bacteria</taxon>
        <taxon>Pseudomonadati</taxon>
        <taxon>Pseudomonadota</taxon>
        <taxon>Alphaproteobacteria</taxon>
        <taxon>Hyphomicrobiales</taxon>
        <taxon>Methylobacteriaceae</taxon>
        <taxon>Microvirga</taxon>
    </lineage>
</organism>
<dbReference type="Proteomes" id="UP000605848">
    <property type="component" value="Unassembled WGS sequence"/>
</dbReference>
<gene>
    <name evidence="3" type="ORF">JKG68_16745</name>
</gene>
<dbReference type="InterPro" id="IPR052509">
    <property type="entry name" value="Metal_resp_DNA-bind_regulator"/>
</dbReference>
<reference evidence="3" key="1">
    <citation type="submission" date="2021-01" db="EMBL/GenBank/DDBJ databases">
        <title>Microvirga sp.</title>
        <authorList>
            <person name="Kim M.K."/>
        </authorList>
    </citation>
    <scope>NUCLEOTIDE SEQUENCE</scope>
    <source>
        <strain evidence="3">5420S-16</strain>
    </source>
</reference>
<dbReference type="InterPro" id="IPR005149">
    <property type="entry name" value="Tscrpt_reg_PadR_N"/>
</dbReference>
<feature type="domain" description="Transcription regulator PadR N-terminal" evidence="2">
    <location>
        <begin position="8"/>
        <end position="80"/>
    </location>
</feature>
<proteinExistence type="predicted"/>